<protein>
    <submittedName>
        <fullName evidence="1">Uncharacterized protein</fullName>
    </submittedName>
</protein>
<sequence length="68" mass="7829">MCVKQWLHILSTKHVVPLAYANQHGAGQWTRTQGRVFANDYENMLVVHSATQPARINQTKHRMNGHHL</sequence>
<name>A0A1G5SHM1_9PROT</name>
<organism evidence="1 2">
    <name type="scientific">Nitrosomonas mobilis</name>
    <dbReference type="NCBI Taxonomy" id="51642"/>
    <lineage>
        <taxon>Bacteria</taxon>
        <taxon>Pseudomonadati</taxon>
        <taxon>Pseudomonadota</taxon>
        <taxon>Betaproteobacteria</taxon>
        <taxon>Nitrosomonadales</taxon>
        <taxon>Nitrosomonadaceae</taxon>
        <taxon>Nitrosomonas</taxon>
    </lineage>
</organism>
<dbReference type="EMBL" id="FMWO01000050">
    <property type="protein sequence ID" value="SCZ85879.1"/>
    <property type="molecule type" value="Genomic_DNA"/>
</dbReference>
<keyword evidence="2" id="KW-1185">Reference proteome</keyword>
<accession>A0A1G5SHM1</accession>
<dbReference type="AlphaFoldDB" id="A0A1G5SHM1"/>
<reference evidence="1 2" key="1">
    <citation type="submission" date="2016-10" db="EMBL/GenBank/DDBJ databases">
        <authorList>
            <person name="de Groot N.N."/>
        </authorList>
    </citation>
    <scope>NUCLEOTIDE SEQUENCE [LARGE SCALE GENOMIC DNA]</scope>
    <source>
        <strain evidence="1">1</strain>
    </source>
</reference>
<evidence type="ECO:0000313" key="1">
    <source>
        <dbReference type="EMBL" id="SCZ85879.1"/>
    </source>
</evidence>
<gene>
    <name evidence="1" type="ORF">NSMM_420007</name>
</gene>
<evidence type="ECO:0000313" key="2">
    <source>
        <dbReference type="Proteomes" id="UP000198729"/>
    </source>
</evidence>
<dbReference type="Proteomes" id="UP000198729">
    <property type="component" value="Unassembled WGS sequence"/>
</dbReference>
<proteinExistence type="predicted"/>